<proteinExistence type="predicted"/>
<organism evidence="2 3">
    <name type="scientific">Cervus elaphus hippelaphus</name>
    <name type="common">European red deer</name>
    <dbReference type="NCBI Taxonomy" id="46360"/>
    <lineage>
        <taxon>Eukaryota</taxon>
        <taxon>Metazoa</taxon>
        <taxon>Chordata</taxon>
        <taxon>Craniata</taxon>
        <taxon>Vertebrata</taxon>
        <taxon>Euteleostomi</taxon>
        <taxon>Mammalia</taxon>
        <taxon>Eutheria</taxon>
        <taxon>Laurasiatheria</taxon>
        <taxon>Artiodactyla</taxon>
        <taxon>Ruminantia</taxon>
        <taxon>Pecora</taxon>
        <taxon>Cervidae</taxon>
        <taxon>Cervinae</taxon>
        <taxon>Cervus</taxon>
    </lineage>
</organism>
<feature type="region of interest" description="Disordered" evidence="1">
    <location>
        <begin position="1"/>
        <end position="33"/>
    </location>
</feature>
<feature type="region of interest" description="Disordered" evidence="1">
    <location>
        <begin position="56"/>
        <end position="84"/>
    </location>
</feature>
<name>A0A212C943_CEREH</name>
<dbReference type="AlphaFoldDB" id="A0A212C943"/>
<reference evidence="2 3" key="1">
    <citation type="journal article" date="2018" name="Mol. Genet. Genomics">
        <title>The red deer Cervus elaphus genome CerEla1.0: sequencing, annotating, genes, and chromosomes.</title>
        <authorList>
            <person name="Bana N.A."/>
            <person name="Nyiri A."/>
            <person name="Nagy J."/>
            <person name="Frank K."/>
            <person name="Nagy T."/>
            <person name="Steger V."/>
            <person name="Schiller M."/>
            <person name="Lakatos P."/>
            <person name="Sugar L."/>
            <person name="Horn P."/>
            <person name="Barta E."/>
            <person name="Orosz L."/>
        </authorList>
    </citation>
    <scope>NUCLEOTIDE SEQUENCE [LARGE SCALE GENOMIC DNA]</scope>
    <source>
        <strain evidence="2">Hungarian</strain>
    </source>
</reference>
<gene>
    <name evidence="2" type="ORF">Celaphus_00010344</name>
</gene>
<dbReference type="EMBL" id="MKHE01000024">
    <property type="protein sequence ID" value="OWK02495.1"/>
    <property type="molecule type" value="Genomic_DNA"/>
</dbReference>
<dbReference type="Proteomes" id="UP000242450">
    <property type="component" value="Chromosome 24"/>
</dbReference>
<feature type="compositionally biased region" description="Polar residues" evidence="1">
    <location>
        <begin position="1"/>
        <end position="16"/>
    </location>
</feature>
<accession>A0A212C943</accession>
<protein>
    <submittedName>
        <fullName evidence="2">Uncharacterized protein</fullName>
    </submittedName>
</protein>
<keyword evidence="3" id="KW-1185">Reference proteome</keyword>
<sequence length="84" mass="8605">MSWGSTPTLPSRSVSSAREWPPPRALWSTQTGQATASSGILPASCASSALSRWWTSSTSGRMGRPGVAVTTARACGPGAPAAMR</sequence>
<evidence type="ECO:0000256" key="1">
    <source>
        <dbReference type="SAM" id="MobiDB-lite"/>
    </source>
</evidence>
<evidence type="ECO:0000313" key="3">
    <source>
        <dbReference type="Proteomes" id="UP000242450"/>
    </source>
</evidence>
<comment type="caution">
    <text evidence="2">The sequence shown here is derived from an EMBL/GenBank/DDBJ whole genome shotgun (WGS) entry which is preliminary data.</text>
</comment>
<evidence type="ECO:0000313" key="2">
    <source>
        <dbReference type="EMBL" id="OWK02495.1"/>
    </source>
</evidence>